<dbReference type="InterPro" id="IPR017441">
    <property type="entry name" value="Protein_kinase_ATP_BS"/>
</dbReference>
<comment type="caution">
    <text evidence="4">The sequence shown here is derived from an EMBL/GenBank/DDBJ whole genome shotgun (WGS) entry which is preliminary data.</text>
</comment>
<dbReference type="InterPro" id="IPR011009">
    <property type="entry name" value="Kinase-like_dom_sf"/>
</dbReference>
<dbReference type="InterPro" id="IPR002575">
    <property type="entry name" value="Aminoglycoside_PTrfase"/>
</dbReference>
<dbReference type="EMBL" id="JAQQWN010000007">
    <property type="protein sequence ID" value="KAK8075812.1"/>
    <property type="molecule type" value="Genomic_DNA"/>
</dbReference>
<gene>
    <name evidence="4" type="ORF">PG997_010475</name>
</gene>
<keyword evidence="5" id="KW-1185">Reference proteome</keyword>
<proteinExistence type="predicted"/>
<protein>
    <recommendedName>
        <fullName evidence="3">Protein kinase domain-containing protein</fullName>
    </recommendedName>
</protein>
<reference evidence="4 5" key="1">
    <citation type="submission" date="2023-01" db="EMBL/GenBank/DDBJ databases">
        <title>Analysis of 21 Apiospora genomes using comparative genomics revels a genus with tremendous synthesis potential of carbohydrate active enzymes and secondary metabolites.</title>
        <authorList>
            <person name="Sorensen T."/>
        </authorList>
    </citation>
    <scope>NUCLEOTIDE SEQUENCE [LARGE SCALE GENOMIC DNA]</scope>
    <source>
        <strain evidence="4 5">CBS 114990</strain>
    </source>
</reference>
<keyword evidence="1" id="KW-0067">ATP-binding</keyword>
<evidence type="ECO:0000256" key="2">
    <source>
        <dbReference type="SAM" id="MobiDB-lite"/>
    </source>
</evidence>
<feature type="region of interest" description="Disordered" evidence="2">
    <location>
        <begin position="249"/>
        <end position="268"/>
    </location>
</feature>
<dbReference type="Proteomes" id="UP001433268">
    <property type="component" value="Unassembled WGS sequence"/>
</dbReference>
<feature type="region of interest" description="Disordered" evidence="2">
    <location>
        <begin position="36"/>
        <end position="55"/>
    </location>
</feature>
<dbReference type="Pfam" id="PF01636">
    <property type="entry name" value="APH"/>
    <property type="match status" value="1"/>
</dbReference>
<evidence type="ECO:0000313" key="4">
    <source>
        <dbReference type="EMBL" id="KAK8075812.1"/>
    </source>
</evidence>
<organism evidence="4 5">
    <name type="scientific">Apiospora hydei</name>
    <dbReference type="NCBI Taxonomy" id="1337664"/>
    <lineage>
        <taxon>Eukaryota</taxon>
        <taxon>Fungi</taxon>
        <taxon>Dikarya</taxon>
        <taxon>Ascomycota</taxon>
        <taxon>Pezizomycotina</taxon>
        <taxon>Sordariomycetes</taxon>
        <taxon>Xylariomycetidae</taxon>
        <taxon>Amphisphaeriales</taxon>
        <taxon>Apiosporaceae</taxon>
        <taxon>Apiospora</taxon>
    </lineage>
</organism>
<feature type="binding site" evidence="1">
    <location>
        <position position="126"/>
    </location>
    <ligand>
        <name>ATP</name>
        <dbReference type="ChEBI" id="CHEBI:30616"/>
    </ligand>
</feature>
<feature type="domain" description="Protein kinase" evidence="3">
    <location>
        <begin position="95"/>
        <end position="418"/>
    </location>
</feature>
<accession>A0ABR1VX47</accession>
<dbReference type="PROSITE" id="PS00107">
    <property type="entry name" value="PROTEIN_KINASE_ATP"/>
    <property type="match status" value="1"/>
</dbReference>
<dbReference type="InterPro" id="IPR000719">
    <property type="entry name" value="Prot_kinase_dom"/>
</dbReference>
<dbReference type="SMART" id="SM00220">
    <property type="entry name" value="S_TKc"/>
    <property type="match status" value="1"/>
</dbReference>
<sequence length="521" mass="58716">MALNGLLGLRWPKPLSKRKKRYFTPESDEDDDFVLLDPKRQKTGPDVDVFDDDDDAFGEGDDLDDDFEGIDSIPDETDKIQKRLKESFGNPHGDFTFQRVIGSGSNGVAVLIHDNRVRPPKRLILKRALREDDFFQIEQELRTLKLFRGAAHIVQMIGSRDLRTFEDADLAGPAIVMEYLENGSFHGFLEKHNAMEGRVPNRVLWSIMLCRTYRALCFPRPLPPRKDLADMNTTCRQRSVIRACVGMTWPPRGSESEPERLESVPLKGEPTPWAHNDLHLENIMFGDIEPRSTEHALVPRVKLIDFGTATPNPVQGILDDKDNMNPNQGDHSNVNKCAEAVMRLITRRNGRLPTYKEKPASYPGVPTDATLLWPDRETDGDETYPWLDRGLRRLIGRMMARNYKDCPLLEDILLEASLAVRRGAREYPGYEAEESDEAVEGIFGSASTTRTRVVRVAATTTSLAPRKGGTNGSGRLRRTGWTRAVARVHPPHGPLSVPPKLDGHLDRRRSMAVSAWASCRP</sequence>
<dbReference type="SUPFAM" id="SSF56112">
    <property type="entry name" value="Protein kinase-like (PK-like)"/>
    <property type="match status" value="1"/>
</dbReference>
<dbReference type="GeneID" id="92047850"/>
<name>A0ABR1VX47_9PEZI</name>
<dbReference type="Gene3D" id="1.10.510.10">
    <property type="entry name" value="Transferase(Phosphotransferase) domain 1"/>
    <property type="match status" value="1"/>
</dbReference>
<evidence type="ECO:0000259" key="3">
    <source>
        <dbReference type="PROSITE" id="PS50011"/>
    </source>
</evidence>
<keyword evidence="1" id="KW-0547">Nucleotide-binding</keyword>
<dbReference type="RefSeq" id="XP_066666752.1">
    <property type="nucleotide sequence ID" value="XM_066814790.1"/>
</dbReference>
<evidence type="ECO:0000313" key="5">
    <source>
        <dbReference type="Proteomes" id="UP001433268"/>
    </source>
</evidence>
<evidence type="ECO:0000256" key="1">
    <source>
        <dbReference type="PROSITE-ProRule" id="PRU10141"/>
    </source>
</evidence>
<dbReference type="PROSITE" id="PS50011">
    <property type="entry name" value="PROTEIN_KINASE_DOM"/>
    <property type="match status" value="1"/>
</dbReference>